<gene>
    <name evidence="2" type="ORF">BJ212DRAFT_1476360</name>
</gene>
<reference evidence="2" key="1">
    <citation type="journal article" date="2020" name="New Phytol.">
        <title>Comparative genomics reveals dynamic genome evolution in host specialist ectomycorrhizal fungi.</title>
        <authorList>
            <person name="Lofgren L.A."/>
            <person name="Nguyen N.H."/>
            <person name="Vilgalys R."/>
            <person name="Ruytinx J."/>
            <person name="Liao H.L."/>
            <person name="Branco S."/>
            <person name="Kuo A."/>
            <person name="LaButti K."/>
            <person name="Lipzen A."/>
            <person name="Andreopoulos W."/>
            <person name="Pangilinan J."/>
            <person name="Riley R."/>
            <person name="Hundley H."/>
            <person name="Na H."/>
            <person name="Barry K."/>
            <person name="Grigoriev I.V."/>
            <person name="Stajich J.E."/>
            <person name="Kennedy P.G."/>
        </authorList>
    </citation>
    <scope>NUCLEOTIDE SEQUENCE</scope>
    <source>
        <strain evidence="2">MN1</strain>
    </source>
</reference>
<name>A0A9P7EJ10_9AGAM</name>
<evidence type="ECO:0000256" key="1">
    <source>
        <dbReference type="SAM" id="Phobius"/>
    </source>
</evidence>
<evidence type="ECO:0000313" key="2">
    <source>
        <dbReference type="EMBL" id="KAG1823478.1"/>
    </source>
</evidence>
<sequence>MCWAMQLSNHSAPAEVLRPITSVGTARYGKSSSIYSYHTIIPPVRSVSAPSSLDIQTKWNSYPHPEGQLYFHRRLSNYDVVTEANIHRQETENRVAGCLKFIDDTIFQQQIIVPPSSELFIELDESPFSCAYYFVNHDARRIFWLEQTSTELLDMGTIVSDSHLDTALERLYWVHVEFFPMHMYAQVSPQVVDDLIGVMSHGAADRLTSRSSTFPYTAEKCSQLLQLLSLQRGRPLDGHTLCFVARLWGAIGSLDAKIVSSNILRNMVENQRFMTYYGQEHAQLDRLQIMAPEEDMDHQWVKTTANLALWGIPDRYFFELRDLFANEQVFVDQWQIFMTACISEWHTVVVWTFPVIIANLLSCLLSRASLSSALPSIVSASGSLATGSILLLKHHGLEDATASFAARYLRAAKSRSVGMLPSAIAFGLPKGLYLWSIVFMVAHFLLLASHVVGRLAMFGGACFLILLVWAALHVTSPDEYDQSSILSKILCRWHSLQGDIEGAGLPV</sequence>
<keyword evidence="1" id="KW-0472">Membrane</keyword>
<proteinExistence type="predicted"/>
<comment type="caution">
    <text evidence="2">The sequence shown here is derived from an EMBL/GenBank/DDBJ whole genome shotgun (WGS) entry which is preliminary data.</text>
</comment>
<dbReference type="OrthoDB" id="2674421at2759"/>
<keyword evidence="3" id="KW-1185">Reference proteome</keyword>
<dbReference type="RefSeq" id="XP_041197538.1">
    <property type="nucleotide sequence ID" value="XM_041339365.1"/>
</dbReference>
<accession>A0A9P7EJ10</accession>
<evidence type="ECO:0000313" key="3">
    <source>
        <dbReference type="Proteomes" id="UP000807769"/>
    </source>
</evidence>
<dbReference type="GeneID" id="64633381"/>
<feature type="transmembrane region" description="Helical" evidence="1">
    <location>
        <begin position="455"/>
        <end position="474"/>
    </location>
</feature>
<dbReference type="Proteomes" id="UP000807769">
    <property type="component" value="Unassembled WGS sequence"/>
</dbReference>
<dbReference type="AlphaFoldDB" id="A0A9P7EJ10"/>
<protein>
    <recommendedName>
        <fullName evidence="4">WW domain-containing protein</fullName>
    </recommendedName>
</protein>
<keyword evidence="1" id="KW-1133">Transmembrane helix</keyword>
<organism evidence="2 3">
    <name type="scientific">Suillus subaureus</name>
    <dbReference type="NCBI Taxonomy" id="48587"/>
    <lineage>
        <taxon>Eukaryota</taxon>
        <taxon>Fungi</taxon>
        <taxon>Dikarya</taxon>
        <taxon>Basidiomycota</taxon>
        <taxon>Agaricomycotina</taxon>
        <taxon>Agaricomycetes</taxon>
        <taxon>Agaricomycetidae</taxon>
        <taxon>Boletales</taxon>
        <taxon>Suillineae</taxon>
        <taxon>Suillaceae</taxon>
        <taxon>Suillus</taxon>
    </lineage>
</organism>
<dbReference type="EMBL" id="JABBWG010000004">
    <property type="protein sequence ID" value="KAG1823478.1"/>
    <property type="molecule type" value="Genomic_DNA"/>
</dbReference>
<keyword evidence="1" id="KW-0812">Transmembrane</keyword>
<evidence type="ECO:0008006" key="4">
    <source>
        <dbReference type="Google" id="ProtNLM"/>
    </source>
</evidence>
<feature type="transmembrane region" description="Helical" evidence="1">
    <location>
        <begin position="432"/>
        <end position="448"/>
    </location>
</feature>